<sequence>MIRSLAVLLLLAGCAGYEPSHGAYYIRVGSLDYIQAFHRRTGGGGEVGAFTILGTDPCRIFIAAKHFNYLIEHEMRHCPWAEGDFHE</sequence>
<organism evidence="1">
    <name type="scientific">marine sediment metagenome</name>
    <dbReference type="NCBI Taxonomy" id="412755"/>
    <lineage>
        <taxon>unclassified sequences</taxon>
        <taxon>metagenomes</taxon>
        <taxon>ecological metagenomes</taxon>
    </lineage>
</organism>
<gene>
    <name evidence="1" type="ORF">LCGC14_0354900</name>
</gene>
<protein>
    <submittedName>
        <fullName evidence="1">Uncharacterized protein</fullName>
    </submittedName>
</protein>
<dbReference type="AlphaFoldDB" id="A0A0F9T9N2"/>
<accession>A0A0F9T9N2</accession>
<comment type="caution">
    <text evidence="1">The sequence shown here is derived from an EMBL/GenBank/DDBJ whole genome shotgun (WGS) entry which is preliminary data.</text>
</comment>
<name>A0A0F9T9N2_9ZZZZ</name>
<reference evidence="1" key="1">
    <citation type="journal article" date="2015" name="Nature">
        <title>Complex archaea that bridge the gap between prokaryotes and eukaryotes.</title>
        <authorList>
            <person name="Spang A."/>
            <person name="Saw J.H."/>
            <person name="Jorgensen S.L."/>
            <person name="Zaremba-Niedzwiedzka K."/>
            <person name="Martijn J."/>
            <person name="Lind A.E."/>
            <person name="van Eijk R."/>
            <person name="Schleper C."/>
            <person name="Guy L."/>
            <person name="Ettema T.J."/>
        </authorList>
    </citation>
    <scope>NUCLEOTIDE SEQUENCE</scope>
</reference>
<dbReference type="EMBL" id="LAZR01000271">
    <property type="protein sequence ID" value="KKN77925.1"/>
    <property type="molecule type" value="Genomic_DNA"/>
</dbReference>
<proteinExistence type="predicted"/>
<evidence type="ECO:0000313" key="1">
    <source>
        <dbReference type="EMBL" id="KKN77925.1"/>
    </source>
</evidence>